<dbReference type="InterPro" id="IPR036390">
    <property type="entry name" value="WH_DNA-bd_sf"/>
</dbReference>
<dbReference type="Proteomes" id="UP000295818">
    <property type="component" value="Unassembled WGS sequence"/>
</dbReference>
<dbReference type="Gene3D" id="1.10.10.10">
    <property type="entry name" value="Winged helix-like DNA-binding domain superfamily/Winged helix DNA-binding domain"/>
    <property type="match status" value="1"/>
</dbReference>
<comment type="caution">
    <text evidence="3">The sequence shown here is derived from an EMBL/GenBank/DDBJ whole genome shotgun (WGS) entry which is preliminary data.</text>
</comment>
<proteinExistence type="predicted"/>
<dbReference type="SUPFAM" id="SSF46785">
    <property type="entry name" value="Winged helix' DNA-binding domain"/>
    <property type="match status" value="1"/>
</dbReference>
<dbReference type="EMBL" id="SLWM01000003">
    <property type="protein sequence ID" value="TCO27491.1"/>
    <property type="molecule type" value="Genomic_DNA"/>
</dbReference>
<evidence type="ECO:0000259" key="2">
    <source>
        <dbReference type="Pfam" id="PF03551"/>
    </source>
</evidence>
<evidence type="ECO:0000313" key="3">
    <source>
        <dbReference type="EMBL" id="TCO27491.1"/>
    </source>
</evidence>
<gene>
    <name evidence="3" type="ORF">EV644_103190</name>
</gene>
<keyword evidence="4" id="KW-1185">Reference proteome</keyword>
<sequence length="236" mass="26689">MVKRKVANPLAFAVLGSLAERPMHPYEISTMLKSRGKDLSIKLNYGSLYSVVAALEKHGFIEAVETLRDGNRPERTVYDITEAGRLEFQDWLTELLGTPEKEFSQLEAGLAYLPAFPPDRVVELLDQRITALEAEIAEVEGAHASMEAIKFPRVFWVESELRLALLKTQADFVRQLAKEIRSDELEGSVFWRKGYELVETLGIKPADLFKDPVKYFGEEFTWMQAMPPEAGAPEPK</sequence>
<organism evidence="3 4">
    <name type="scientific">Kribbella orskensis</name>
    <dbReference type="NCBI Taxonomy" id="2512216"/>
    <lineage>
        <taxon>Bacteria</taxon>
        <taxon>Bacillati</taxon>
        <taxon>Actinomycetota</taxon>
        <taxon>Actinomycetes</taxon>
        <taxon>Propionibacteriales</taxon>
        <taxon>Kribbellaceae</taxon>
        <taxon>Kribbella</taxon>
    </lineage>
</organism>
<accession>A0ABY2BQ75</accession>
<reference evidence="3 4" key="1">
    <citation type="journal article" date="2015" name="Stand. Genomic Sci.">
        <title>Genomic Encyclopedia of Bacterial and Archaeal Type Strains, Phase III: the genomes of soil and plant-associated and newly described type strains.</title>
        <authorList>
            <person name="Whitman W.B."/>
            <person name="Woyke T."/>
            <person name="Klenk H.P."/>
            <person name="Zhou Y."/>
            <person name="Lilburn T.G."/>
            <person name="Beck B.J."/>
            <person name="De Vos P."/>
            <person name="Vandamme P."/>
            <person name="Eisen J.A."/>
            <person name="Garrity G."/>
            <person name="Hugenholtz P."/>
            <person name="Kyrpides N.C."/>
        </authorList>
    </citation>
    <scope>NUCLEOTIDE SEQUENCE [LARGE SCALE GENOMIC DNA]</scope>
    <source>
        <strain evidence="3 4">VKM Ac-2538</strain>
    </source>
</reference>
<dbReference type="PANTHER" id="PTHR33169:SF27">
    <property type="entry name" value="TRANSCRIPTIONAL REGULATOR PADR FAMILY PROTEIN"/>
    <property type="match status" value="1"/>
</dbReference>
<protein>
    <submittedName>
        <fullName evidence="3">DNA-binding PadR family transcriptional regulator</fullName>
    </submittedName>
</protein>
<dbReference type="Pfam" id="PF03551">
    <property type="entry name" value="PadR"/>
    <property type="match status" value="1"/>
</dbReference>
<dbReference type="InterPro" id="IPR036388">
    <property type="entry name" value="WH-like_DNA-bd_sf"/>
</dbReference>
<keyword evidence="3" id="KW-0238">DNA-binding</keyword>
<evidence type="ECO:0000313" key="4">
    <source>
        <dbReference type="Proteomes" id="UP000295818"/>
    </source>
</evidence>
<dbReference type="PANTHER" id="PTHR33169">
    <property type="entry name" value="PADR-FAMILY TRANSCRIPTIONAL REGULATOR"/>
    <property type="match status" value="1"/>
</dbReference>
<evidence type="ECO:0000256" key="1">
    <source>
        <dbReference type="SAM" id="Coils"/>
    </source>
</evidence>
<dbReference type="RefSeq" id="WP_132190063.1">
    <property type="nucleotide sequence ID" value="NZ_SLWM01000003.1"/>
</dbReference>
<dbReference type="GO" id="GO:0003677">
    <property type="term" value="F:DNA binding"/>
    <property type="evidence" value="ECO:0007669"/>
    <property type="project" value="UniProtKB-KW"/>
</dbReference>
<dbReference type="InterPro" id="IPR052509">
    <property type="entry name" value="Metal_resp_DNA-bind_regulator"/>
</dbReference>
<keyword evidence="1" id="KW-0175">Coiled coil</keyword>
<feature type="domain" description="Transcription regulator PadR N-terminal" evidence="2">
    <location>
        <begin position="14"/>
        <end position="89"/>
    </location>
</feature>
<name>A0ABY2BQ75_9ACTN</name>
<dbReference type="InterPro" id="IPR005149">
    <property type="entry name" value="Tscrpt_reg_PadR_N"/>
</dbReference>
<feature type="coiled-coil region" evidence="1">
    <location>
        <begin position="122"/>
        <end position="149"/>
    </location>
</feature>